<dbReference type="InterPro" id="IPR051259">
    <property type="entry name" value="rRNA_Methyltransferase"/>
</dbReference>
<feature type="region of interest" description="Disordered" evidence="3">
    <location>
        <begin position="167"/>
        <end position="188"/>
    </location>
</feature>
<organism evidence="5 6">
    <name type="scientific">Temperatibacter marinus</name>
    <dbReference type="NCBI Taxonomy" id="1456591"/>
    <lineage>
        <taxon>Bacteria</taxon>
        <taxon>Pseudomonadati</taxon>
        <taxon>Pseudomonadota</taxon>
        <taxon>Alphaproteobacteria</taxon>
        <taxon>Kordiimonadales</taxon>
        <taxon>Temperatibacteraceae</taxon>
        <taxon>Temperatibacter</taxon>
    </lineage>
</organism>
<protein>
    <submittedName>
        <fullName evidence="5">RNA methyltransferase</fullName>
    </submittedName>
</protein>
<evidence type="ECO:0000259" key="4">
    <source>
        <dbReference type="Pfam" id="PF00588"/>
    </source>
</evidence>
<evidence type="ECO:0000256" key="1">
    <source>
        <dbReference type="ARBA" id="ARBA00022603"/>
    </source>
</evidence>
<proteinExistence type="predicted"/>
<evidence type="ECO:0000256" key="2">
    <source>
        <dbReference type="ARBA" id="ARBA00022679"/>
    </source>
</evidence>
<dbReference type="EMBL" id="CP123872">
    <property type="protein sequence ID" value="WND03080.1"/>
    <property type="molecule type" value="Genomic_DNA"/>
</dbReference>
<dbReference type="CDD" id="cd18098">
    <property type="entry name" value="SpoU-like"/>
    <property type="match status" value="1"/>
</dbReference>
<dbReference type="AlphaFoldDB" id="A0AA52HAT7"/>
<sequence>MRGYFGIGIDGATKTGNMGNLIRTAYSFGAAYAFITKPQGGETKNNLAITKDFADTSKTWKQIPFYMYQGPDEIQMPKGCRMVGVELTDESIDLPSFRHPHQAVYVLGAEIYGLSKPMLDRCDDVIKIPTQFSLNVATAGAIVMYDRMRMLGGFPDRPIMTGQPIEEKTHIQGGPKMRALKNKNKQEE</sequence>
<name>A0AA52HAT7_9PROT</name>
<feature type="domain" description="tRNA/rRNA methyltransferase SpoU type" evidence="4">
    <location>
        <begin position="9"/>
        <end position="145"/>
    </location>
</feature>
<dbReference type="Pfam" id="PF00588">
    <property type="entry name" value="SpoU_methylase"/>
    <property type="match status" value="1"/>
</dbReference>
<keyword evidence="1 5" id="KW-0489">Methyltransferase</keyword>
<dbReference type="InterPro" id="IPR029028">
    <property type="entry name" value="Alpha/beta_knot_MTases"/>
</dbReference>
<dbReference type="SUPFAM" id="SSF75217">
    <property type="entry name" value="alpha/beta knot"/>
    <property type="match status" value="1"/>
</dbReference>
<accession>A0AA52HAT7</accession>
<evidence type="ECO:0000313" key="5">
    <source>
        <dbReference type="EMBL" id="WND03080.1"/>
    </source>
</evidence>
<dbReference type="GO" id="GO:0003723">
    <property type="term" value="F:RNA binding"/>
    <property type="evidence" value="ECO:0007669"/>
    <property type="project" value="InterPro"/>
</dbReference>
<dbReference type="RefSeq" id="WP_310798929.1">
    <property type="nucleotide sequence ID" value="NZ_CP123872.1"/>
</dbReference>
<dbReference type="GO" id="GO:0006396">
    <property type="term" value="P:RNA processing"/>
    <property type="evidence" value="ECO:0007669"/>
    <property type="project" value="InterPro"/>
</dbReference>
<dbReference type="Gene3D" id="3.40.1280.10">
    <property type="match status" value="1"/>
</dbReference>
<keyword evidence="6" id="KW-1185">Reference proteome</keyword>
<dbReference type="InterPro" id="IPR001537">
    <property type="entry name" value="SpoU_MeTrfase"/>
</dbReference>
<dbReference type="InterPro" id="IPR029026">
    <property type="entry name" value="tRNA_m1G_MTases_N"/>
</dbReference>
<reference evidence="5" key="1">
    <citation type="submission" date="2023-04" db="EMBL/GenBank/DDBJ databases">
        <title>Complete genome sequence of Temperatibacter marinus.</title>
        <authorList>
            <person name="Rong J.-C."/>
            <person name="Yi M.-L."/>
            <person name="Zhao Q."/>
        </authorList>
    </citation>
    <scope>NUCLEOTIDE SEQUENCE</scope>
    <source>
        <strain evidence="5">NBRC 110045</strain>
    </source>
</reference>
<gene>
    <name evidence="5" type="ORF">QGN29_01710</name>
</gene>
<evidence type="ECO:0000256" key="3">
    <source>
        <dbReference type="SAM" id="MobiDB-lite"/>
    </source>
</evidence>
<dbReference type="KEGG" id="tmk:QGN29_01710"/>
<keyword evidence="2" id="KW-0808">Transferase</keyword>
<dbReference type="PANTHER" id="PTHR43191:SF2">
    <property type="entry name" value="RRNA METHYLTRANSFERASE 3, MITOCHONDRIAL"/>
    <property type="match status" value="1"/>
</dbReference>
<dbReference type="GO" id="GO:0008173">
    <property type="term" value="F:RNA methyltransferase activity"/>
    <property type="evidence" value="ECO:0007669"/>
    <property type="project" value="InterPro"/>
</dbReference>
<feature type="compositionally biased region" description="Basic residues" evidence="3">
    <location>
        <begin position="178"/>
        <end position="188"/>
    </location>
</feature>
<evidence type="ECO:0000313" key="6">
    <source>
        <dbReference type="Proteomes" id="UP001268683"/>
    </source>
</evidence>
<dbReference type="PANTHER" id="PTHR43191">
    <property type="entry name" value="RRNA METHYLTRANSFERASE 3"/>
    <property type="match status" value="1"/>
</dbReference>
<dbReference type="Proteomes" id="UP001268683">
    <property type="component" value="Chromosome"/>
</dbReference>
<dbReference type="GO" id="GO:0032259">
    <property type="term" value="P:methylation"/>
    <property type="evidence" value="ECO:0007669"/>
    <property type="project" value="UniProtKB-KW"/>
</dbReference>